<name>A0A5N6U986_ASPAV</name>
<organism evidence="2 3">
    <name type="scientific">Aspergillus avenaceus</name>
    <dbReference type="NCBI Taxonomy" id="36643"/>
    <lineage>
        <taxon>Eukaryota</taxon>
        <taxon>Fungi</taxon>
        <taxon>Dikarya</taxon>
        <taxon>Ascomycota</taxon>
        <taxon>Pezizomycotina</taxon>
        <taxon>Eurotiomycetes</taxon>
        <taxon>Eurotiomycetidae</taxon>
        <taxon>Eurotiales</taxon>
        <taxon>Aspergillaceae</taxon>
        <taxon>Aspergillus</taxon>
        <taxon>Aspergillus subgen. Circumdati</taxon>
    </lineage>
</organism>
<dbReference type="AlphaFoldDB" id="A0A5N6U986"/>
<reference evidence="2 3" key="1">
    <citation type="submission" date="2019-04" db="EMBL/GenBank/DDBJ databases">
        <title>Friends and foes A comparative genomics study of 23 Aspergillus species from section Flavi.</title>
        <authorList>
            <consortium name="DOE Joint Genome Institute"/>
            <person name="Kjaerbolling I."/>
            <person name="Vesth T."/>
            <person name="Frisvad J.C."/>
            <person name="Nybo J.L."/>
            <person name="Theobald S."/>
            <person name="Kildgaard S."/>
            <person name="Isbrandt T."/>
            <person name="Kuo A."/>
            <person name="Sato A."/>
            <person name="Lyhne E.K."/>
            <person name="Kogle M.E."/>
            <person name="Wiebenga A."/>
            <person name="Kun R.S."/>
            <person name="Lubbers R.J."/>
            <person name="Makela M.R."/>
            <person name="Barry K."/>
            <person name="Chovatia M."/>
            <person name="Clum A."/>
            <person name="Daum C."/>
            <person name="Haridas S."/>
            <person name="He G."/>
            <person name="LaButti K."/>
            <person name="Lipzen A."/>
            <person name="Mondo S."/>
            <person name="Riley R."/>
            <person name="Salamov A."/>
            <person name="Simmons B.A."/>
            <person name="Magnuson J.K."/>
            <person name="Henrissat B."/>
            <person name="Mortensen U.H."/>
            <person name="Larsen T.O."/>
            <person name="Devries R.P."/>
            <person name="Grigoriev I.V."/>
            <person name="Machida M."/>
            <person name="Baker S.E."/>
            <person name="Andersen M.R."/>
        </authorList>
    </citation>
    <scope>NUCLEOTIDE SEQUENCE [LARGE SCALE GENOMIC DNA]</scope>
    <source>
        <strain evidence="2 3">IBT 18842</strain>
    </source>
</reference>
<protein>
    <submittedName>
        <fullName evidence="2">Uncharacterized protein</fullName>
    </submittedName>
</protein>
<proteinExistence type="predicted"/>
<evidence type="ECO:0000313" key="2">
    <source>
        <dbReference type="EMBL" id="KAE8155185.1"/>
    </source>
</evidence>
<feature type="region of interest" description="Disordered" evidence="1">
    <location>
        <begin position="354"/>
        <end position="399"/>
    </location>
</feature>
<sequence length="399" mass="46554">MGRAMNKKTMKKKTVKKKPIEKKPIERTIEKGDVEIMIPDAHFQAAQVEISDERNWIEVAKHPKFGKYAALIEDIKPLPCNYQVGVCKSKRARDYGMPPNIHYHLQHIRRHIGDGPQLKLYRTTRYLPNYKESSENHKNIDDKVFITMCDKRLPDAPSGDEPDGYSSCGGRLPECTVKIPNLGWMIDSYTLGLYHDGLPVQEGEKKPKHPLTYRKHAYRALHSIFTFYLPKPGDMVEGDVQTWDSILEEVHPGLRETVDYLCKNWEFEPTAFRQEDIEQAKKKNVETDNSHCAKKAINAKYVKYGRTWDGYDFKALYESNMKILRERSTELDEVYRSKEICFYEETPKGRYYYDVDDEESGYDSDRPALYNNQKDNEPYPYENYQSQLETVDSEDDKGA</sequence>
<keyword evidence="3" id="KW-1185">Reference proteome</keyword>
<evidence type="ECO:0000256" key="1">
    <source>
        <dbReference type="SAM" id="MobiDB-lite"/>
    </source>
</evidence>
<gene>
    <name evidence="2" type="ORF">BDV25DRAFT_135232</name>
</gene>
<dbReference type="EMBL" id="ML742024">
    <property type="protein sequence ID" value="KAE8155185.1"/>
    <property type="molecule type" value="Genomic_DNA"/>
</dbReference>
<evidence type="ECO:0000313" key="3">
    <source>
        <dbReference type="Proteomes" id="UP000325780"/>
    </source>
</evidence>
<accession>A0A5N6U986</accession>
<dbReference type="Proteomes" id="UP000325780">
    <property type="component" value="Unassembled WGS sequence"/>
</dbReference>